<dbReference type="PRINTS" id="PR00987">
    <property type="entry name" value="TRNASYNTHGLU"/>
</dbReference>
<name>A0A975TXH0_9RHOB</name>
<dbReference type="PROSITE" id="PS00178">
    <property type="entry name" value="AA_TRNA_LIGASE_I"/>
    <property type="match status" value="1"/>
</dbReference>
<dbReference type="GO" id="GO:0004818">
    <property type="term" value="F:glutamate-tRNA ligase activity"/>
    <property type="evidence" value="ECO:0007669"/>
    <property type="project" value="TreeGrafter"/>
</dbReference>
<protein>
    <submittedName>
        <fullName evidence="10">tRNA glutamyl-Q(34) synthetase GluQRS</fullName>
        <ecNumber evidence="10">6.1.1.-</ecNumber>
    </submittedName>
</protein>
<evidence type="ECO:0000256" key="1">
    <source>
        <dbReference type="ARBA" id="ARBA00022598"/>
    </source>
</evidence>
<comment type="similarity">
    <text evidence="7">Belongs to the class-I aminoacyl-tRNA synthetase family.</text>
</comment>
<keyword evidence="11" id="KW-1185">Reference proteome</keyword>
<dbReference type="InterPro" id="IPR000924">
    <property type="entry name" value="Glu/Gln-tRNA-synth"/>
</dbReference>
<dbReference type="InterPro" id="IPR014729">
    <property type="entry name" value="Rossmann-like_a/b/a_fold"/>
</dbReference>
<keyword evidence="1 7" id="KW-0436">Ligase</keyword>
<dbReference type="EMBL" id="JAIMBW010000001">
    <property type="protein sequence ID" value="MBY4892345.1"/>
    <property type="molecule type" value="Genomic_DNA"/>
</dbReference>
<reference evidence="10 11" key="1">
    <citation type="submission" date="2021-07" db="EMBL/GenBank/DDBJ databases">
        <title>Karlodiniumbacter phycospheric gen. nov., sp. nov., a phycosphere bacterium isolated from karlodinium veneficum.</title>
        <authorList>
            <person name="Peng Y."/>
            <person name="Jiang L."/>
            <person name="Lee J."/>
        </authorList>
    </citation>
    <scope>NUCLEOTIDE SEQUENCE</scope>
    <source>
        <strain evidence="10 11">N5</strain>
    </source>
</reference>
<feature type="domain" description="Glutamyl/glutaminyl-tRNA synthetase class Ib catalytic" evidence="8">
    <location>
        <begin position="214"/>
        <end position="313"/>
    </location>
</feature>
<dbReference type="Proteomes" id="UP000693972">
    <property type="component" value="Unassembled WGS sequence"/>
</dbReference>
<dbReference type="Gene3D" id="3.40.50.620">
    <property type="entry name" value="HUPs"/>
    <property type="match status" value="1"/>
</dbReference>
<dbReference type="InterPro" id="IPR001412">
    <property type="entry name" value="aa-tRNA-synth_I_CS"/>
</dbReference>
<dbReference type="GO" id="GO:0006424">
    <property type="term" value="P:glutamyl-tRNA aminoacylation"/>
    <property type="evidence" value="ECO:0007669"/>
    <property type="project" value="TreeGrafter"/>
</dbReference>
<dbReference type="InterPro" id="IPR049940">
    <property type="entry name" value="GluQ/Sye"/>
</dbReference>
<dbReference type="PANTHER" id="PTHR43311:SF1">
    <property type="entry name" value="GLUTAMYL-Q TRNA(ASP) SYNTHETASE"/>
    <property type="match status" value="1"/>
</dbReference>
<evidence type="ECO:0000313" key="10">
    <source>
        <dbReference type="EMBL" id="QXL89095.1"/>
    </source>
</evidence>
<evidence type="ECO:0000256" key="6">
    <source>
        <dbReference type="ARBA" id="ARBA00023146"/>
    </source>
</evidence>
<dbReference type="NCBIfam" id="NF004315">
    <property type="entry name" value="PRK05710.1-4"/>
    <property type="match status" value="1"/>
</dbReference>
<evidence type="ECO:0000256" key="4">
    <source>
        <dbReference type="ARBA" id="ARBA00022833"/>
    </source>
</evidence>
<keyword evidence="6 7" id="KW-0030">Aminoacyl-tRNA synthetase</keyword>
<evidence type="ECO:0000259" key="8">
    <source>
        <dbReference type="Pfam" id="PF00749"/>
    </source>
</evidence>
<evidence type="ECO:0000256" key="7">
    <source>
        <dbReference type="RuleBase" id="RU363037"/>
    </source>
</evidence>
<accession>A0A975TXH0</accession>
<evidence type="ECO:0000313" key="9">
    <source>
        <dbReference type="EMBL" id="MBY4892345.1"/>
    </source>
</evidence>
<keyword evidence="4" id="KW-0862">Zinc</keyword>
<sequence length="315" mass="35006">MRRSQAPTSSSCGARDPLITRFAPSPTGPLHLGHAYSALLAHDMARAENGTFLLRIEDIDRQRAKPEWEAQIIDDLTWLGITWDAAPLRQSDRLPAYRAALETLWRKHLIYPCTCNRRDILAAAAAPHEGEPSMGPDGVIYPGTCRAGFPTRDQLYENPPLPEGVTLRLSMEEAIERTMEDRITEKGPEAFAGFTETGHAPLGYVEFTATQMARDVGDIVLSRKDFLGSYHLSVVLDDADQGITHVIRGEDLYEATKIHVILQRLLGLPVPIYHHHRLIRDEAGSRLAKRDDARAIATYRAEGASPEDIRAMVGL</sequence>
<keyword evidence="2" id="KW-0479">Metal-binding</keyword>
<dbReference type="Pfam" id="PF00749">
    <property type="entry name" value="tRNA-synt_1c"/>
    <property type="match status" value="2"/>
</dbReference>
<keyword evidence="5 7" id="KW-0067">ATP-binding</keyword>
<dbReference type="SUPFAM" id="SSF52374">
    <property type="entry name" value="Nucleotidylyl transferase"/>
    <property type="match status" value="1"/>
</dbReference>
<proteinExistence type="inferred from homology"/>
<keyword evidence="3 7" id="KW-0547">Nucleotide-binding</keyword>
<evidence type="ECO:0000256" key="2">
    <source>
        <dbReference type="ARBA" id="ARBA00022723"/>
    </source>
</evidence>
<dbReference type="EC" id="6.1.1.-" evidence="10"/>
<gene>
    <name evidence="10" type="primary">gluQRS</name>
    <name evidence="9" type="ORF">KUL25_06160</name>
    <name evidence="10" type="ORF">KUL25_06165</name>
</gene>
<dbReference type="InterPro" id="IPR020058">
    <property type="entry name" value="Glu/Gln-tRNA-synth_Ib_cat-dom"/>
</dbReference>
<keyword evidence="7" id="KW-0648">Protein biosynthesis</keyword>
<evidence type="ECO:0000313" key="11">
    <source>
        <dbReference type="Proteomes" id="UP000693972"/>
    </source>
</evidence>
<feature type="domain" description="Glutamyl/glutaminyl-tRNA synthetase class Ib catalytic" evidence="8">
    <location>
        <begin position="19"/>
        <end position="120"/>
    </location>
</feature>
<evidence type="ECO:0000256" key="5">
    <source>
        <dbReference type="ARBA" id="ARBA00022840"/>
    </source>
</evidence>
<dbReference type="GO" id="GO:0005524">
    <property type="term" value="F:ATP binding"/>
    <property type="evidence" value="ECO:0007669"/>
    <property type="project" value="UniProtKB-KW"/>
</dbReference>
<organism evidence="10">
    <name type="scientific">Gymnodinialimonas phycosphaerae</name>
    <dbReference type="NCBI Taxonomy" id="2841589"/>
    <lineage>
        <taxon>Bacteria</taxon>
        <taxon>Pseudomonadati</taxon>
        <taxon>Pseudomonadota</taxon>
        <taxon>Alphaproteobacteria</taxon>
        <taxon>Rhodobacterales</taxon>
        <taxon>Paracoccaceae</taxon>
        <taxon>Gymnodinialimonas</taxon>
    </lineage>
</organism>
<dbReference type="GO" id="GO:0005829">
    <property type="term" value="C:cytosol"/>
    <property type="evidence" value="ECO:0007669"/>
    <property type="project" value="TreeGrafter"/>
</dbReference>
<dbReference type="EMBL" id="CP078073">
    <property type="protein sequence ID" value="QXL89095.1"/>
    <property type="molecule type" value="Genomic_DNA"/>
</dbReference>
<evidence type="ECO:0000256" key="3">
    <source>
        <dbReference type="ARBA" id="ARBA00022741"/>
    </source>
</evidence>
<dbReference type="AlphaFoldDB" id="A0A975TXH0"/>
<dbReference type="PANTHER" id="PTHR43311">
    <property type="entry name" value="GLUTAMATE--TRNA LIGASE"/>
    <property type="match status" value="1"/>
</dbReference>